<organism evidence="1 2">
    <name type="scientific">Chitinophaga eiseniae</name>
    <dbReference type="NCBI Taxonomy" id="634771"/>
    <lineage>
        <taxon>Bacteria</taxon>
        <taxon>Pseudomonadati</taxon>
        <taxon>Bacteroidota</taxon>
        <taxon>Chitinophagia</taxon>
        <taxon>Chitinophagales</taxon>
        <taxon>Chitinophagaceae</taxon>
        <taxon>Chitinophaga</taxon>
    </lineage>
</organism>
<sequence>MGKAIFYHAGCPVCVSAEQDILHLIPGNQVEVIHLGTDKSKITDAANAGIKSVPALVMPNGNVLHINFGASIEDLK</sequence>
<dbReference type="Proteomes" id="UP000552864">
    <property type="component" value="Unassembled WGS sequence"/>
</dbReference>
<dbReference type="EMBL" id="JABAHZ010000009">
    <property type="protein sequence ID" value="NLR82382.1"/>
    <property type="molecule type" value="Genomic_DNA"/>
</dbReference>
<evidence type="ECO:0000313" key="2">
    <source>
        <dbReference type="Proteomes" id="UP000552864"/>
    </source>
</evidence>
<dbReference type="RefSeq" id="WP_168742397.1">
    <property type="nucleotide sequence ID" value="NZ_JABAHZ010000009.1"/>
</dbReference>
<dbReference type="Gene3D" id="3.40.30.10">
    <property type="entry name" value="Glutaredoxin"/>
    <property type="match status" value="1"/>
</dbReference>
<keyword evidence="2" id="KW-1185">Reference proteome</keyword>
<protein>
    <submittedName>
        <fullName evidence="1">Thioredoxin family protein</fullName>
    </submittedName>
</protein>
<dbReference type="InterPro" id="IPR036249">
    <property type="entry name" value="Thioredoxin-like_sf"/>
</dbReference>
<dbReference type="AlphaFoldDB" id="A0A847SXM9"/>
<accession>A0A847SXM9</accession>
<comment type="caution">
    <text evidence="1">The sequence shown here is derived from an EMBL/GenBank/DDBJ whole genome shotgun (WGS) entry which is preliminary data.</text>
</comment>
<gene>
    <name evidence="1" type="ORF">HGH91_27445</name>
</gene>
<reference evidence="1 2" key="1">
    <citation type="submission" date="2020-04" db="EMBL/GenBank/DDBJ databases">
        <authorList>
            <person name="Yin C."/>
        </authorList>
    </citation>
    <scope>NUCLEOTIDE SEQUENCE [LARGE SCALE GENOMIC DNA]</scope>
    <source>
        <strain evidence="1 2">Ak56</strain>
    </source>
</reference>
<evidence type="ECO:0000313" key="1">
    <source>
        <dbReference type="EMBL" id="NLR82382.1"/>
    </source>
</evidence>
<dbReference type="SUPFAM" id="SSF52833">
    <property type="entry name" value="Thioredoxin-like"/>
    <property type="match status" value="1"/>
</dbReference>
<name>A0A847SXM9_9BACT</name>
<proteinExistence type="predicted"/>